<dbReference type="Proteomes" id="UP000018922">
    <property type="component" value="Chromosome I"/>
</dbReference>
<evidence type="ECO:0000313" key="1">
    <source>
        <dbReference type="EMBL" id="CDK98237.1"/>
    </source>
</evidence>
<sequence length="111" mass="11862">MVDHHELSHRLNVAQGGAADLDRLIADFFAQPCLAYSESTDQSRALVRQVLPDWHLHLGFGASGVLPYAALSLGDRHCEAEAGTVPLAILRCLMQAVSPPEAPGQTEPPPA</sequence>
<proteinExistence type="predicted"/>
<dbReference type="HOGENOM" id="CLU_2288103_0_0_5"/>
<dbReference type="KEGG" id="mgy:MGMSRv2__1022"/>
<protein>
    <submittedName>
        <fullName evidence="1">Uncharacterized protein</fullName>
    </submittedName>
</protein>
<gene>
    <name evidence="1" type="ordered locus">MGMSRv2__1022</name>
</gene>
<name>V6EYJ3_MAGGM</name>
<evidence type="ECO:0000313" key="2">
    <source>
        <dbReference type="Proteomes" id="UP000018922"/>
    </source>
</evidence>
<dbReference type="EMBL" id="HG794546">
    <property type="protein sequence ID" value="CDK98237.1"/>
    <property type="molecule type" value="Genomic_DNA"/>
</dbReference>
<reference evidence="1 2" key="1">
    <citation type="journal article" date="2014" name="Genome Announc.">
        <title>Complete genome sequence of Magnetospirillum gryphiswaldense MSR-1.</title>
        <authorList>
            <person name="Wang X."/>
            <person name="Wang Q."/>
            <person name="Zhang W."/>
            <person name="Wang Y."/>
            <person name="Li L."/>
            <person name="Wen T."/>
            <person name="Zhang T."/>
            <person name="Zhang Y."/>
            <person name="Xu J."/>
            <person name="Hu J."/>
            <person name="Li S."/>
            <person name="Liu L."/>
            <person name="Liu J."/>
            <person name="Jiang W."/>
            <person name="Tian J."/>
            <person name="Li Y."/>
            <person name="Schuler D."/>
            <person name="Wang L."/>
            <person name="Li J."/>
        </authorList>
    </citation>
    <scope>NUCLEOTIDE SEQUENCE [LARGE SCALE GENOMIC DNA]</scope>
    <source>
        <strain evidence="2">DSM 6361 / JCM 21280 / NBRC 15271 / MSR-1</strain>
    </source>
</reference>
<organism evidence="1 2">
    <name type="scientific">Magnetospirillum gryphiswaldense (strain DSM 6361 / JCM 21280 / NBRC 15271 / MSR-1)</name>
    <dbReference type="NCBI Taxonomy" id="431944"/>
    <lineage>
        <taxon>Bacteria</taxon>
        <taxon>Pseudomonadati</taxon>
        <taxon>Pseudomonadota</taxon>
        <taxon>Alphaproteobacteria</taxon>
        <taxon>Rhodospirillales</taxon>
        <taxon>Rhodospirillaceae</taxon>
        <taxon>Magnetospirillum</taxon>
    </lineage>
</organism>
<dbReference type="AlphaFoldDB" id="V6EYJ3"/>
<keyword evidence="2" id="KW-1185">Reference proteome</keyword>
<accession>V6EYJ3</accession>